<dbReference type="EMBL" id="CP001700">
    <property type="protein sequence ID" value="ACU71818.1"/>
    <property type="molecule type" value="Genomic_DNA"/>
</dbReference>
<keyword evidence="2" id="KW-1185">Reference proteome</keyword>
<dbReference type="AlphaFoldDB" id="C7Q2S6"/>
<gene>
    <name evidence="1" type="ordered locus">Caci_2909</name>
</gene>
<protein>
    <submittedName>
        <fullName evidence="1">Uncharacterized protein</fullName>
    </submittedName>
</protein>
<dbReference type="Proteomes" id="UP000000851">
    <property type="component" value="Chromosome"/>
</dbReference>
<dbReference type="HOGENOM" id="CLU_2732611_0_0_11"/>
<dbReference type="STRING" id="479433.Caci_2909"/>
<dbReference type="KEGG" id="cai:Caci_2909"/>
<dbReference type="InParanoid" id="C7Q2S6"/>
<reference evidence="1 2" key="1">
    <citation type="journal article" date="2009" name="Stand. Genomic Sci.">
        <title>Complete genome sequence of Catenulispora acidiphila type strain (ID 139908).</title>
        <authorList>
            <person name="Copeland A."/>
            <person name="Lapidus A."/>
            <person name="Glavina Del Rio T."/>
            <person name="Nolan M."/>
            <person name="Lucas S."/>
            <person name="Chen F."/>
            <person name="Tice H."/>
            <person name="Cheng J.F."/>
            <person name="Bruce D."/>
            <person name="Goodwin L."/>
            <person name="Pitluck S."/>
            <person name="Mikhailova N."/>
            <person name="Pati A."/>
            <person name="Ivanova N."/>
            <person name="Mavromatis K."/>
            <person name="Chen A."/>
            <person name="Palaniappan K."/>
            <person name="Chain P."/>
            <person name="Land M."/>
            <person name="Hauser L."/>
            <person name="Chang Y.J."/>
            <person name="Jeffries C.D."/>
            <person name="Chertkov O."/>
            <person name="Brettin T."/>
            <person name="Detter J.C."/>
            <person name="Han C."/>
            <person name="Ali Z."/>
            <person name="Tindall B.J."/>
            <person name="Goker M."/>
            <person name="Bristow J."/>
            <person name="Eisen J.A."/>
            <person name="Markowitz V."/>
            <person name="Hugenholtz P."/>
            <person name="Kyrpides N.C."/>
            <person name="Klenk H.P."/>
        </authorList>
    </citation>
    <scope>NUCLEOTIDE SEQUENCE [LARGE SCALE GENOMIC DNA]</scope>
    <source>
        <strain evidence="2">DSM 44928 / JCM 14897 / NBRC 102108 / NRRL B-24433 / ID139908</strain>
    </source>
</reference>
<organism evidence="1 2">
    <name type="scientific">Catenulispora acidiphila (strain DSM 44928 / JCM 14897 / NBRC 102108 / NRRL B-24433 / ID139908)</name>
    <dbReference type="NCBI Taxonomy" id="479433"/>
    <lineage>
        <taxon>Bacteria</taxon>
        <taxon>Bacillati</taxon>
        <taxon>Actinomycetota</taxon>
        <taxon>Actinomycetes</taxon>
        <taxon>Catenulisporales</taxon>
        <taxon>Catenulisporaceae</taxon>
        <taxon>Catenulispora</taxon>
    </lineage>
</organism>
<accession>C7Q2S6</accession>
<evidence type="ECO:0000313" key="1">
    <source>
        <dbReference type="EMBL" id="ACU71818.1"/>
    </source>
</evidence>
<name>C7Q2S6_CATAD</name>
<proteinExistence type="predicted"/>
<sequence length="71" mass="8369">MTFMGDLPKPGNAGYEEHASPHAIRAHLLDARTKRRRVLAEYDRTINWLEELLLDRTQQVADGQWPRRDER</sequence>
<evidence type="ECO:0000313" key="2">
    <source>
        <dbReference type="Proteomes" id="UP000000851"/>
    </source>
</evidence>